<dbReference type="Gene3D" id="2.60.120.260">
    <property type="entry name" value="Galactose-binding domain-like"/>
    <property type="match status" value="2"/>
</dbReference>
<evidence type="ECO:0000259" key="9">
    <source>
        <dbReference type="Pfam" id="PF18565"/>
    </source>
</evidence>
<evidence type="ECO:0000259" key="5">
    <source>
        <dbReference type="Pfam" id="PF00703"/>
    </source>
</evidence>
<organism evidence="10 11">
    <name type="scientific">Streptomyces boncukensis</name>
    <dbReference type="NCBI Taxonomy" id="2711219"/>
    <lineage>
        <taxon>Bacteria</taxon>
        <taxon>Bacillati</taxon>
        <taxon>Actinomycetota</taxon>
        <taxon>Actinomycetes</taxon>
        <taxon>Kitasatosporales</taxon>
        <taxon>Streptomycetaceae</taxon>
        <taxon>Streptomyces</taxon>
    </lineage>
</organism>
<feature type="compositionally biased region" description="Low complexity" evidence="4">
    <location>
        <begin position="876"/>
        <end position="898"/>
    </location>
</feature>
<dbReference type="PANTHER" id="PTHR42732:SF1">
    <property type="entry name" value="BETA-MANNOSIDASE"/>
    <property type="match status" value="1"/>
</dbReference>
<dbReference type="Gene3D" id="2.60.40.10">
    <property type="entry name" value="Immunoglobulins"/>
    <property type="match status" value="3"/>
</dbReference>
<feature type="domain" description="Glycoside hydrolase family 2 immunoglobulin-like beta-sandwich" evidence="5">
    <location>
        <begin position="219"/>
        <end position="323"/>
    </location>
</feature>
<dbReference type="InterPro" id="IPR013783">
    <property type="entry name" value="Ig-like_fold"/>
</dbReference>
<dbReference type="InterPro" id="IPR008979">
    <property type="entry name" value="Galactose-bd-like_sf"/>
</dbReference>
<evidence type="ECO:0000313" key="11">
    <source>
        <dbReference type="Proteomes" id="UP000477722"/>
    </source>
</evidence>
<comment type="similarity">
    <text evidence="1">Belongs to the glycosyl hydrolase 2 family.</text>
</comment>
<keyword evidence="2 10" id="KW-0378">Hydrolase</keyword>
<keyword evidence="3" id="KW-0326">Glycosidase</keyword>
<dbReference type="GO" id="GO:0005975">
    <property type="term" value="P:carbohydrate metabolic process"/>
    <property type="evidence" value="ECO:0007669"/>
    <property type="project" value="InterPro"/>
</dbReference>
<evidence type="ECO:0000259" key="8">
    <source>
        <dbReference type="Pfam" id="PF16355"/>
    </source>
</evidence>
<gene>
    <name evidence="10" type="ORF">G5C65_04745</name>
</gene>
<evidence type="ECO:0000256" key="1">
    <source>
        <dbReference type="ARBA" id="ARBA00007401"/>
    </source>
</evidence>
<dbReference type="AlphaFoldDB" id="A0A6G4WR47"/>
<evidence type="ECO:0000259" key="6">
    <source>
        <dbReference type="Pfam" id="PF02836"/>
    </source>
</evidence>
<dbReference type="Pfam" id="PF00703">
    <property type="entry name" value="Glyco_hydro_2"/>
    <property type="match status" value="1"/>
</dbReference>
<dbReference type="Pfam" id="PF16355">
    <property type="entry name" value="DUF4982"/>
    <property type="match status" value="1"/>
</dbReference>
<dbReference type="InterPro" id="IPR006104">
    <property type="entry name" value="Glyco_hydro_2_N"/>
</dbReference>
<evidence type="ECO:0000313" key="10">
    <source>
        <dbReference type="EMBL" id="NGO67675.1"/>
    </source>
</evidence>
<proteinExistence type="inferred from homology"/>
<dbReference type="PROSITE" id="PS51318">
    <property type="entry name" value="TAT"/>
    <property type="match status" value="1"/>
</dbReference>
<evidence type="ECO:0000256" key="4">
    <source>
        <dbReference type="SAM" id="MobiDB-lite"/>
    </source>
</evidence>
<feature type="domain" description="DUF4982" evidence="8">
    <location>
        <begin position="656"/>
        <end position="752"/>
    </location>
</feature>
<dbReference type="Pfam" id="PF18565">
    <property type="entry name" value="Glyco_hydro2_C5"/>
    <property type="match status" value="1"/>
</dbReference>
<dbReference type="Pfam" id="PF02837">
    <property type="entry name" value="Glyco_hydro_2_N"/>
    <property type="match status" value="1"/>
</dbReference>
<evidence type="ECO:0000259" key="7">
    <source>
        <dbReference type="Pfam" id="PF02837"/>
    </source>
</evidence>
<feature type="domain" description="Glycoside hydrolase family 2 catalytic" evidence="6">
    <location>
        <begin position="333"/>
        <end position="480"/>
    </location>
</feature>
<dbReference type="Gene3D" id="3.20.20.80">
    <property type="entry name" value="Glycosidases"/>
    <property type="match status" value="1"/>
</dbReference>
<dbReference type="InterPro" id="IPR040605">
    <property type="entry name" value="Glyco_hydro2_dom5"/>
</dbReference>
<dbReference type="InterPro" id="IPR006102">
    <property type="entry name" value="Ig-like_GH2"/>
</dbReference>
<dbReference type="SUPFAM" id="SSF51445">
    <property type="entry name" value="(Trans)glycosidases"/>
    <property type="match status" value="1"/>
</dbReference>
<feature type="region of interest" description="Disordered" evidence="4">
    <location>
        <begin position="876"/>
        <end position="913"/>
    </location>
</feature>
<dbReference type="EMBL" id="JAAKZZ010000027">
    <property type="protein sequence ID" value="NGO67675.1"/>
    <property type="molecule type" value="Genomic_DNA"/>
</dbReference>
<dbReference type="PRINTS" id="PR00132">
    <property type="entry name" value="GLHYDRLASE2"/>
</dbReference>
<dbReference type="PANTHER" id="PTHR42732">
    <property type="entry name" value="BETA-GALACTOSIDASE"/>
    <property type="match status" value="1"/>
</dbReference>
<dbReference type="SUPFAM" id="SSF49373">
    <property type="entry name" value="Invasin/intimin cell-adhesion fragments"/>
    <property type="match status" value="1"/>
</dbReference>
<dbReference type="RefSeq" id="WP_165297334.1">
    <property type="nucleotide sequence ID" value="NZ_JAAKZZ010000027.1"/>
</dbReference>
<feature type="domain" description="Glycoside hydrolase family 2" evidence="9">
    <location>
        <begin position="765"/>
        <end position="865"/>
    </location>
</feature>
<evidence type="ECO:0000256" key="3">
    <source>
        <dbReference type="ARBA" id="ARBA00023295"/>
    </source>
</evidence>
<dbReference type="InterPro" id="IPR006103">
    <property type="entry name" value="Glyco_hydro_2_cat"/>
</dbReference>
<dbReference type="InterPro" id="IPR032311">
    <property type="entry name" value="DUF4982"/>
</dbReference>
<dbReference type="Pfam" id="PF02836">
    <property type="entry name" value="Glyco_hydro_2_C"/>
    <property type="match status" value="1"/>
</dbReference>
<dbReference type="InterPro" id="IPR006311">
    <property type="entry name" value="TAT_signal"/>
</dbReference>
<dbReference type="InterPro" id="IPR051913">
    <property type="entry name" value="GH2_Domain-Containing"/>
</dbReference>
<dbReference type="GO" id="GO:0004553">
    <property type="term" value="F:hydrolase activity, hydrolyzing O-glycosyl compounds"/>
    <property type="evidence" value="ECO:0007669"/>
    <property type="project" value="InterPro"/>
</dbReference>
<dbReference type="InterPro" id="IPR008964">
    <property type="entry name" value="Invasin/intimin_cell_adhesion"/>
</dbReference>
<sequence>MALSRRTVLHGVGAGVGAAGAAAWTGTAAEAAPGRPVPPPGGGVLTDGTERTVDLRDGWRFALVNTDGADAPRPDDGAGTWRDVDLPHDWSIALDPEEGDHTTSGTGFLPGGLGWYEKTLVLPRALDGKKVWAEFDGVYMDAHVYVNGEAAGEHPYGYTGFAVDLTEHLTCDGETRNTLAVKVRNQIPSSRWYSGSGIYRDVRLVVAPPVHLVRHGVTVTTPDLEQEVKRGRATVRVAATAVSEAGAAEARVTVALEDADGRTVATRTEPAALGPEERTVRLDLRVDEPRLWSLERPYRYTVVTRVRTAAGAADETRTPCGLRWFAVDPADGFSLNGTHLKLQGVNLHHDLGPLGAAFSPDAARRQLALMRRMGVNAVRTAHNPPAPGLVDLCDQEGFLLIAEAFDCWRTGKTDYDYGRFFDEHSESDIKEMVHAAKNSPAVVMWSIGNEVYDNGRPEGVAMARDLIRAVKSVDATRPVVIGAYSYRSVPEDGSPEDRILRLLDGIGVNYNTAGSLDDLHAKYPGTFFFESESSSNTSTRGVYDAPDRLNTGENHAPGRRGASSYDNNQAPWTMSGEHSLKKDRDRKFLTGQFLWTGIDYIGEPTPYDVFPVKTSFFGAVDTAGFPKDQFHLFRSQWSDEPMVHLVPMDWTRHRPGEEVTVWAYSNAESVELFLNGRSLGERRFDRKTTGYGRGYLETTEATGDDKTVTDGPYPGSYTSPNGSAGKLHLTWKVPFRKGRLQAVARHRGKVVARDTLRTAGRPALLRLRADRKRVTADGRALVFVTAEVTDARGVTVPGADTPVAFSVSGATLAGTDNGRQESAENYLSATRAAFQGRALAVIRAGREPGAVTVTARAPGLHPDTVRIRATAAGRAAGTADTAAARTAPAPLAAPASPRAGDRRGPRADAGYAGAPDSLPAAMLDGSTATGWSNFFRKEATPLLPEESTAHARAWVSLSWDEEQRIGALEASFTQDAAHALPEAVAVSSWNGRAWVPVDRLRTDWADASDAVTRLTFEPVTTRRVKLELTSRHPGTDQGFLRIVRLAAAGE</sequence>
<dbReference type="InterPro" id="IPR036156">
    <property type="entry name" value="Beta-gal/glucu_dom_sf"/>
</dbReference>
<comment type="caution">
    <text evidence="10">The sequence shown here is derived from an EMBL/GenBank/DDBJ whole genome shotgun (WGS) entry which is preliminary data.</text>
</comment>
<protein>
    <submittedName>
        <fullName evidence="10">Glycoside hydrolase family 2 protein</fullName>
    </submittedName>
</protein>
<keyword evidence="11" id="KW-1185">Reference proteome</keyword>
<accession>A0A6G4WR47</accession>
<feature type="region of interest" description="Disordered" evidence="4">
    <location>
        <begin position="531"/>
        <end position="577"/>
    </location>
</feature>
<dbReference type="SUPFAM" id="SSF49785">
    <property type="entry name" value="Galactose-binding domain-like"/>
    <property type="match status" value="2"/>
</dbReference>
<evidence type="ECO:0000256" key="2">
    <source>
        <dbReference type="ARBA" id="ARBA00022801"/>
    </source>
</evidence>
<dbReference type="SUPFAM" id="SSF49303">
    <property type="entry name" value="beta-Galactosidase/glucuronidase domain"/>
    <property type="match status" value="1"/>
</dbReference>
<dbReference type="Proteomes" id="UP000477722">
    <property type="component" value="Unassembled WGS sequence"/>
</dbReference>
<name>A0A6G4WR47_9ACTN</name>
<feature type="domain" description="Glycosyl hydrolases family 2 sugar binding" evidence="7">
    <location>
        <begin position="112"/>
        <end position="208"/>
    </location>
</feature>
<dbReference type="InterPro" id="IPR017853">
    <property type="entry name" value="GH"/>
</dbReference>
<reference evidence="10 11" key="1">
    <citation type="submission" date="2020-02" db="EMBL/GenBank/DDBJ databases">
        <title>Whole-genome analyses of novel actinobacteria.</title>
        <authorList>
            <person name="Sahin N."/>
            <person name="Tatar D."/>
        </authorList>
    </citation>
    <scope>NUCLEOTIDE SEQUENCE [LARGE SCALE GENOMIC DNA]</scope>
    <source>
        <strain evidence="10 11">SB3404</strain>
    </source>
</reference>
<dbReference type="InterPro" id="IPR006101">
    <property type="entry name" value="Glyco_hydro_2"/>
</dbReference>